<feature type="domain" description="NodB homology" evidence="5">
    <location>
        <begin position="49"/>
        <end position="155"/>
    </location>
</feature>
<sequence>MTSTVSKGFWPQGKKCAAIVSVIFDDGLDAVAQAPDLRGRSKSFSVWQYGATRGVERLCNAFADAGISTSWFVPGIVAENHEELLRDVVSPSHEIESHGWNFERCDAMPATEGVDLLKRSRERLNAIASNEVSGFRLPAGNWPRRFDRLLVEAGYAWSASLNGDDVPYSHASSLVEIPVHNELEDRPYFQFNFTPAFPKGQSRIPSYEAVLGNWIAEFDAYRKYGLCYVIQLRPEWTGTPGRIVLVEALLAHITSFDDVWLATAADVARWHAGKGTIAPSDHPINVYEAYVDEERAGER</sequence>
<comment type="similarity">
    <text evidence="2">Belongs to the polysaccharide deacetylase family.</text>
</comment>
<dbReference type="STRING" id="52131.GA0061100_11125"/>
<organism evidence="6 7">
    <name type="scientific">Rhizobium hainanense</name>
    <dbReference type="NCBI Taxonomy" id="52131"/>
    <lineage>
        <taxon>Bacteria</taxon>
        <taxon>Pseudomonadati</taxon>
        <taxon>Pseudomonadota</taxon>
        <taxon>Alphaproteobacteria</taxon>
        <taxon>Hyphomicrobiales</taxon>
        <taxon>Rhizobiaceae</taxon>
        <taxon>Rhizobium/Agrobacterium group</taxon>
        <taxon>Rhizobium</taxon>
    </lineage>
</organism>
<accession>A0A1C3W3T0</accession>
<dbReference type="OrthoDB" id="9784220at2"/>
<evidence type="ECO:0000256" key="2">
    <source>
        <dbReference type="ARBA" id="ARBA00010973"/>
    </source>
</evidence>
<comment type="function">
    <text evidence="1">Is involved in generating a small heat-stable compound (Nod), an acylated oligomer of N-acetylglucosamine, that stimulates mitosis in various plant protoplasts.</text>
</comment>
<proteinExistence type="inferred from homology"/>
<dbReference type="InterPro" id="IPR002509">
    <property type="entry name" value="NODB_dom"/>
</dbReference>
<dbReference type="RefSeq" id="WP_075855962.1">
    <property type="nucleotide sequence ID" value="NZ_FMAC01000011.1"/>
</dbReference>
<reference evidence="7" key="1">
    <citation type="submission" date="2016-08" db="EMBL/GenBank/DDBJ databases">
        <authorList>
            <person name="Varghese N."/>
            <person name="Submissions Spin"/>
        </authorList>
    </citation>
    <scope>NUCLEOTIDE SEQUENCE [LARGE SCALE GENOMIC DNA]</scope>
    <source>
        <strain evidence="7">CCBAU 57015</strain>
    </source>
</reference>
<evidence type="ECO:0000256" key="4">
    <source>
        <dbReference type="ARBA" id="ARBA00032976"/>
    </source>
</evidence>
<evidence type="ECO:0000256" key="1">
    <source>
        <dbReference type="ARBA" id="ARBA00003236"/>
    </source>
</evidence>
<dbReference type="AlphaFoldDB" id="A0A1C3W3T0"/>
<evidence type="ECO:0000256" key="3">
    <source>
        <dbReference type="ARBA" id="ARBA00020071"/>
    </source>
</evidence>
<evidence type="ECO:0000259" key="5">
    <source>
        <dbReference type="Pfam" id="PF01522"/>
    </source>
</evidence>
<protein>
    <recommendedName>
        <fullName evidence="3">Chitooligosaccharide deacetylase</fullName>
    </recommendedName>
    <alternativeName>
        <fullName evidence="4">Nodulation protein B</fullName>
    </alternativeName>
</protein>
<gene>
    <name evidence="6" type="ORF">GA0061100_11125</name>
</gene>
<dbReference type="GO" id="GO:0016810">
    <property type="term" value="F:hydrolase activity, acting on carbon-nitrogen (but not peptide) bonds"/>
    <property type="evidence" value="ECO:0007669"/>
    <property type="project" value="InterPro"/>
</dbReference>
<dbReference type="InterPro" id="IPR011330">
    <property type="entry name" value="Glyco_hydro/deAcase_b/a-brl"/>
</dbReference>
<keyword evidence="7" id="KW-1185">Reference proteome</keyword>
<dbReference type="Proteomes" id="UP000186228">
    <property type="component" value="Unassembled WGS sequence"/>
</dbReference>
<dbReference type="SUPFAM" id="SSF88713">
    <property type="entry name" value="Glycoside hydrolase/deacetylase"/>
    <property type="match status" value="1"/>
</dbReference>
<evidence type="ECO:0000313" key="7">
    <source>
        <dbReference type="Proteomes" id="UP000186228"/>
    </source>
</evidence>
<name>A0A1C3W3T0_9HYPH</name>
<dbReference type="Pfam" id="PF01522">
    <property type="entry name" value="Polysacc_deac_1"/>
    <property type="match status" value="1"/>
</dbReference>
<dbReference type="PANTHER" id="PTHR47561:SF1">
    <property type="entry name" value="POLYSACCHARIDE DEACETYLASE FAMILY PROTEIN (AFU_ORTHOLOGUE AFUA_6G05030)"/>
    <property type="match status" value="1"/>
</dbReference>
<dbReference type="Gene3D" id="3.20.20.370">
    <property type="entry name" value="Glycoside hydrolase/deacetylase"/>
    <property type="match status" value="1"/>
</dbReference>
<dbReference type="EMBL" id="FMAC01000011">
    <property type="protein sequence ID" value="SCB34649.1"/>
    <property type="molecule type" value="Genomic_DNA"/>
</dbReference>
<evidence type="ECO:0000313" key="6">
    <source>
        <dbReference type="EMBL" id="SCB34649.1"/>
    </source>
</evidence>
<dbReference type="GO" id="GO:0005975">
    <property type="term" value="P:carbohydrate metabolic process"/>
    <property type="evidence" value="ECO:0007669"/>
    <property type="project" value="InterPro"/>
</dbReference>
<dbReference type="PANTHER" id="PTHR47561">
    <property type="entry name" value="POLYSACCHARIDE DEACETYLASE FAMILY PROTEIN (AFU_ORTHOLOGUE AFUA_6G05030)"/>
    <property type="match status" value="1"/>
</dbReference>